<sequence length="154" mass="17361">MNDPCGCGNSAFPTQNVIPPPILHSLSRNEHEDPDQIMVASPTSWLRSRRIRYCFLLLCSPLLVPFLCVTFPLLCAANLCLRVYRRRRRGREDARLLRCEEGCGVVEEEEEEKGGGMGLLLQRYLEDQMLLVGSVYECGDADDDGEDPTTRLLS</sequence>
<name>A0A8J4RTB8_9ROSI</name>
<evidence type="ECO:0000313" key="2">
    <source>
        <dbReference type="EMBL" id="KAF3973099.1"/>
    </source>
</evidence>
<organism evidence="2 3">
    <name type="scientific">Castanea mollissima</name>
    <name type="common">Chinese chestnut</name>
    <dbReference type="NCBI Taxonomy" id="60419"/>
    <lineage>
        <taxon>Eukaryota</taxon>
        <taxon>Viridiplantae</taxon>
        <taxon>Streptophyta</taxon>
        <taxon>Embryophyta</taxon>
        <taxon>Tracheophyta</taxon>
        <taxon>Spermatophyta</taxon>
        <taxon>Magnoliopsida</taxon>
        <taxon>eudicotyledons</taxon>
        <taxon>Gunneridae</taxon>
        <taxon>Pentapetalae</taxon>
        <taxon>rosids</taxon>
        <taxon>fabids</taxon>
        <taxon>Fagales</taxon>
        <taxon>Fagaceae</taxon>
        <taxon>Castanea</taxon>
    </lineage>
</organism>
<keyword evidence="1" id="KW-1133">Transmembrane helix</keyword>
<evidence type="ECO:0000313" key="3">
    <source>
        <dbReference type="Proteomes" id="UP000737018"/>
    </source>
</evidence>
<protein>
    <submittedName>
        <fullName evidence="2">Uncharacterized protein</fullName>
    </submittedName>
</protein>
<feature type="transmembrane region" description="Helical" evidence="1">
    <location>
        <begin position="55"/>
        <end position="81"/>
    </location>
</feature>
<keyword evidence="1" id="KW-0472">Membrane</keyword>
<gene>
    <name evidence="2" type="ORF">CMV_003440</name>
</gene>
<dbReference type="AlphaFoldDB" id="A0A8J4RTB8"/>
<proteinExistence type="predicted"/>
<keyword evidence="1" id="KW-0812">Transmembrane</keyword>
<dbReference type="EMBL" id="JRKL02000275">
    <property type="protein sequence ID" value="KAF3973099.1"/>
    <property type="molecule type" value="Genomic_DNA"/>
</dbReference>
<accession>A0A8J4RTB8</accession>
<dbReference type="OrthoDB" id="1723207at2759"/>
<keyword evidence="3" id="KW-1185">Reference proteome</keyword>
<dbReference type="Proteomes" id="UP000737018">
    <property type="component" value="Unassembled WGS sequence"/>
</dbReference>
<reference evidence="2" key="1">
    <citation type="submission" date="2020-03" db="EMBL/GenBank/DDBJ databases">
        <title>Castanea mollissima Vanexum genome sequencing.</title>
        <authorList>
            <person name="Staton M."/>
        </authorList>
    </citation>
    <scope>NUCLEOTIDE SEQUENCE</scope>
    <source>
        <tissue evidence="2">Leaf</tissue>
    </source>
</reference>
<evidence type="ECO:0000256" key="1">
    <source>
        <dbReference type="SAM" id="Phobius"/>
    </source>
</evidence>
<comment type="caution">
    <text evidence="2">The sequence shown here is derived from an EMBL/GenBank/DDBJ whole genome shotgun (WGS) entry which is preliminary data.</text>
</comment>
<dbReference type="PANTHER" id="PTHR36322:SF3">
    <property type="entry name" value="TRANSMEMBRANE PROTEIN"/>
    <property type="match status" value="1"/>
</dbReference>
<dbReference type="PANTHER" id="PTHR36322">
    <property type="entry name" value="TRANSMEMBRANE PROTEIN"/>
    <property type="match status" value="1"/>
</dbReference>